<dbReference type="EMBL" id="OOFM01000004">
    <property type="protein sequence ID" value="SPL64085.1"/>
    <property type="molecule type" value="Genomic_DNA"/>
</dbReference>
<protein>
    <recommendedName>
        <fullName evidence="4">Flagellar hook-basal body complex protein FliE</fullName>
    </recommendedName>
</protein>
<keyword evidence="3 4" id="KW-0975">Bacterial flagellum</keyword>
<dbReference type="EMBL" id="JABFCY010000005">
    <property type="protein sequence ID" value="NNU60484.1"/>
    <property type="molecule type" value="Genomic_DNA"/>
</dbReference>
<comment type="similarity">
    <text evidence="2 4">Belongs to the FliE family.</text>
</comment>
<accession>A0A2P9HJ13</accession>
<dbReference type="PRINTS" id="PR01006">
    <property type="entry name" value="FLGHOOKFLIE"/>
</dbReference>
<dbReference type="Pfam" id="PF02049">
    <property type="entry name" value="FliE"/>
    <property type="match status" value="1"/>
</dbReference>
<reference evidence="5 8" key="3">
    <citation type="submission" date="2020-05" db="EMBL/GenBank/DDBJ databases">
        <title>Draft Genome Sequence of Ochrobactrum soli Isolated from Stable Fly Gut.</title>
        <authorList>
            <person name="Pileggi M.T."/>
            <person name="Vazhakkala L.J."/>
            <person name="Wong C.N."/>
        </authorList>
    </citation>
    <scope>NUCLEOTIDE SEQUENCE [LARGE SCALE GENOMIC DNA]</scope>
    <source>
        <strain evidence="5 8">MTP-C0764</strain>
    </source>
</reference>
<evidence type="ECO:0000256" key="3">
    <source>
        <dbReference type="ARBA" id="ARBA00023143"/>
    </source>
</evidence>
<dbReference type="GO" id="GO:0071973">
    <property type="term" value="P:bacterial-type flagellum-dependent cell motility"/>
    <property type="evidence" value="ECO:0007669"/>
    <property type="project" value="InterPro"/>
</dbReference>
<evidence type="ECO:0000256" key="4">
    <source>
        <dbReference type="HAMAP-Rule" id="MF_00724"/>
    </source>
</evidence>
<keyword evidence="6" id="KW-0966">Cell projection</keyword>
<dbReference type="PANTHER" id="PTHR34653:SF1">
    <property type="entry name" value="FLAGELLAR HOOK-BASAL BODY COMPLEX PROTEIN FLIE"/>
    <property type="match status" value="1"/>
</dbReference>
<dbReference type="Proteomes" id="UP000246073">
    <property type="component" value="Unassembled WGS sequence"/>
</dbReference>
<dbReference type="HAMAP" id="MF_00724">
    <property type="entry name" value="FliE"/>
    <property type="match status" value="1"/>
</dbReference>
<name>A0A2P9HJ13_9HYPH</name>
<dbReference type="RefSeq" id="WP_109367892.1">
    <property type="nucleotide sequence ID" value="NZ_JABFCY010000005.1"/>
</dbReference>
<dbReference type="GO" id="GO:0005198">
    <property type="term" value="F:structural molecule activity"/>
    <property type="evidence" value="ECO:0007669"/>
    <property type="project" value="InterPro"/>
</dbReference>
<dbReference type="GO" id="GO:0003774">
    <property type="term" value="F:cytoskeletal motor activity"/>
    <property type="evidence" value="ECO:0007669"/>
    <property type="project" value="InterPro"/>
</dbReference>
<evidence type="ECO:0000313" key="7">
    <source>
        <dbReference type="Proteomes" id="UP000246073"/>
    </source>
</evidence>
<dbReference type="InterPro" id="IPR001624">
    <property type="entry name" value="FliE"/>
</dbReference>
<evidence type="ECO:0000256" key="2">
    <source>
        <dbReference type="ARBA" id="ARBA00009272"/>
    </source>
</evidence>
<proteinExistence type="inferred from homology"/>
<dbReference type="GO" id="GO:0009425">
    <property type="term" value="C:bacterial-type flagellum basal body"/>
    <property type="evidence" value="ECO:0007669"/>
    <property type="project" value="UniProtKB-SubCell"/>
</dbReference>
<sequence length="114" mass="11701">MYDSIMSISARNALSRLSETVAGNGVGSAASTAAPQAVPATPGASFGEVLSQMTDSVGQKLQAAEATSIQGIKGDAPVNEVVSSVMEAEQSLQTAIAIRDKIVQAYLEISRMSI</sequence>
<evidence type="ECO:0000313" key="8">
    <source>
        <dbReference type="Proteomes" id="UP000574931"/>
    </source>
</evidence>
<comment type="subcellular location">
    <subcellularLocation>
        <location evidence="1 4">Bacterial flagellum basal body</location>
    </subcellularLocation>
</comment>
<keyword evidence="6" id="KW-0969">Cilium</keyword>
<evidence type="ECO:0000313" key="5">
    <source>
        <dbReference type="EMBL" id="NNU60484.1"/>
    </source>
</evidence>
<organism evidence="6 7">
    <name type="scientific">Ochrobactrum soli</name>
    <dbReference type="NCBI Taxonomy" id="2448455"/>
    <lineage>
        <taxon>Bacteria</taxon>
        <taxon>Pseudomonadati</taxon>
        <taxon>Pseudomonadota</taxon>
        <taxon>Alphaproteobacteria</taxon>
        <taxon>Hyphomicrobiales</taxon>
        <taxon>Brucellaceae</taxon>
        <taxon>Brucella/Ochrobactrum group</taxon>
        <taxon>Ochrobactrum</taxon>
    </lineage>
</organism>
<reference evidence="7" key="2">
    <citation type="submission" date="2017-12" db="EMBL/GenBank/DDBJ databases">
        <authorList>
            <person name="Diaz M."/>
        </authorList>
    </citation>
    <scope>NUCLEOTIDE SEQUENCE [LARGE SCALE GENOMIC DNA]</scope>
    <source>
        <strain evidence="7">FI11154</strain>
    </source>
</reference>
<reference evidence="6" key="1">
    <citation type="submission" date="2017-12" db="EMBL/GenBank/DDBJ databases">
        <authorList>
            <person name="Hurst M.R.H."/>
        </authorList>
    </citation>
    <scope>NUCLEOTIDE SEQUENCE [LARGE SCALE GENOMIC DNA]</scope>
    <source>
        <strain evidence="6">FI11154</strain>
    </source>
</reference>
<keyword evidence="6" id="KW-0282">Flagellum</keyword>
<dbReference type="PANTHER" id="PTHR34653">
    <property type="match status" value="1"/>
</dbReference>
<evidence type="ECO:0000313" key="6">
    <source>
        <dbReference type="EMBL" id="SPL64085.1"/>
    </source>
</evidence>
<dbReference type="AlphaFoldDB" id="A0A2P9HJ13"/>
<dbReference type="Proteomes" id="UP000574931">
    <property type="component" value="Unassembled WGS sequence"/>
</dbReference>
<keyword evidence="8" id="KW-1185">Reference proteome</keyword>
<evidence type="ECO:0000256" key="1">
    <source>
        <dbReference type="ARBA" id="ARBA00004117"/>
    </source>
</evidence>
<gene>
    <name evidence="4 5" type="primary">fliE</name>
    <name evidence="5" type="ORF">HKX02_09460</name>
    <name evidence="6" type="ORF">OHAE_4017</name>
</gene>